<gene>
    <name evidence="1" type="ORF">N8T08_002798</name>
</gene>
<comment type="caution">
    <text evidence="1">The sequence shown here is derived from an EMBL/GenBank/DDBJ whole genome shotgun (WGS) entry which is preliminary data.</text>
</comment>
<name>A0ACC3B922_9EURO</name>
<evidence type="ECO:0000313" key="1">
    <source>
        <dbReference type="EMBL" id="KAK1146725.1"/>
    </source>
</evidence>
<accession>A0ACC3B922</accession>
<dbReference type="Proteomes" id="UP001177260">
    <property type="component" value="Unassembled WGS sequence"/>
</dbReference>
<evidence type="ECO:0000313" key="2">
    <source>
        <dbReference type="Proteomes" id="UP001177260"/>
    </source>
</evidence>
<keyword evidence="2" id="KW-1185">Reference proteome</keyword>
<dbReference type="EMBL" id="JAOPJF010000016">
    <property type="protein sequence ID" value="KAK1146725.1"/>
    <property type="molecule type" value="Genomic_DNA"/>
</dbReference>
<organism evidence="1 2">
    <name type="scientific">Aspergillus melleus</name>
    <dbReference type="NCBI Taxonomy" id="138277"/>
    <lineage>
        <taxon>Eukaryota</taxon>
        <taxon>Fungi</taxon>
        <taxon>Dikarya</taxon>
        <taxon>Ascomycota</taxon>
        <taxon>Pezizomycotina</taxon>
        <taxon>Eurotiomycetes</taxon>
        <taxon>Eurotiomycetidae</taxon>
        <taxon>Eurotiales</taxon>
        <taxon>Aspergillaceae</taxon>
        <taxon>Aspergillus</taxon>
        <taxon>Aspergillus subgen. Circumdati</taxon>
    </lineage>
</organism>
<reference evidence="1 2" key="1">
    <citation type="journal article" date="2023" name="ACS Omega">
        <title>Identification of the Neoaspergillic Acid Biosynthesis Gene Cluster by Establishing an In Vitro CRISPR-Ribonucleoprotein Genetic System in Aspergillus melleus.</title>
        <authorList>
            <person name="Yuan B."/>
            <person name="Grau M.F."/>
            <person name="Murata R.M."/>
            <person name="Torok T."/>
            <person name="Venkateswaran K."/>
            <person name="Stajich J.E."/>
            <person name="Wang C.C.C."/>
        </authorList>
    </citation>
    <scope>NUCLEOTIDE SEQUENCE [LARGE SCALE GENOMIC DNA]</scope>
    <source>
        <strain evidence="1 2">IMV 1140</strain>
    </source>
</reference>
<sequence length="56" mass="6244">MARLAAAWPPPSEPFIPQKRFSVPFRELPSASNRHRSFKVVYPASEQSAPAAFGLF</sequence>
<proteinExistence type="predicted"/>
<protein>
    <submittedName>
        <fullName evidence="1">Uncharacterized protein</fullName>
    </submittedName>
</protein>